<dbReference type="AlphaFoldDB" id="A0A3E0H682"/>
<dbReference type="RefSeq" id="WP_116208005.1">
    <property type="nucleotide sequence ID" value="NZ_QUNR01000002.1"/>
</dbReference>
<keyword evidence="1" id="KW-1133">Transmembrane helix</keyword>
<evidence type="ECO:0000313" key="2">
    <source>
        <dbReference type="EMBL" id="REH38990.1"/>
    </source>
</evidence>
<evidence type="ECO:0000256" key="1">
    <source>
        <dbReference type="SAM" id="Phobius"/>
    </source>
</evidence>
<keyword evidence="1" id="KW-0812">Transmembrane</keyword>
<dbReference type="EMBL" id="QUNR01000002">
    <property type="protein sequence ID" value="REH38990.1"/>
    <property type="molecule type" value="Genomic_DNA"/>
</dbReference>
<sequence>MNKASHAWWQMLVAVTSGLIAFGLILVLLPGLTRQGFSWMIYGSPAHLDAFAADAVAYISLVHAVLGAVMVGWGSLMLWLTLGPLRRGSREAWTMFVAALLAWFIPDTAYSLLSGFWQNAVLNTVFALLFALPLIALKSAMRHGSD</sequence>
<gene>
    <name evidence="2" type="ORF">DFR26_1160</name>
</gene>
<keyword evidence="3" id="KW-1185">Reference proteome</keyword>
<protein>
    <submittedName>
        <fullName evidence="2">Uncharacterized protein</fullName>
    </submittedName>
</protein>
<dbReference type="OrthoDB" id="9152021at2"/>
<dbReference type="Proteomes" id="UP000256774">
    <property type="component" value="Unassembled WGS sequence"/>
</dbReference>
<feature type="transmembrane region" description="Helical" evidence="1">
    <location>
        <begin position="12"/>
        <end position="32"/>
    </location>
</feature>
<reference evidence="2 3" key="1">
    <citation type="submission" date="2018-08" db="EMBL/GenBank/DDBJ databases">
        <title>Genomic Encyclopedia of Type Strains, Phase IV (KMG-IV): sequencing the most valuable type-strain genomes for metagenomic binning, comparative biology and taxonomic classification.</title>
        <authorList>
            <person name="Goeker M."/>
        </authorList>
    </citation>
    <scope>NUCLEOTIDE SEQUENCE [LARGE SCALE GENOMIC DNA]</scope>
    <source>
        <strain evidence="2 3">DSM 26022</strain>
    </source>
</reference>
<accession>A0A3E0H682</accession>
<evidence type="ECO:0000313" key="3">
    <source>
        <dbReference type="Proteomes" id="UP000256774"/>
    </source>
</evidence>
<organism evidence="2 3">
    <name type="scientific">Paraperlucidibaca baekdonensis</name>
    <dbReference type="NCBI Taxonomy" id="748120"/>
    <lineage>
        <taxon>Bacteria</taxon>
        <taxon>Pseudomonadati</taxon>
        <taxon>Pseudomonadota</taxon>
        <taxon>Gammaproteobacteria</taxon>
        <taxon>Moraxellales</taxon>
        <taxon>Moraxellaceae</taxon>
        <taxon>Paraperlucidibaca</taxon>
    </lineage>
</organism>
<feature type="transmembrane region" description="Helical" evidence="1">
    <location>
        <begin position="92"/>
        <end position="110"/>
    </location>
</feature>
<feature type="transmembrane region" description="Helical" evidence="1">
    <location>
        <begin position="55"/>
        <end position="80"/>
    </location>
</feature>
<comment type="caution">
    <text evidence="2">The sequence shown here is derived from an EMBL/GenBank/DDBJ whole genome shotgun (WGS) entry which is preliminary data.</text>
</comment>
<name>A0A3E0H682_9GAMM</name>
<keyword evidence="1" id="KW-0472">Membrane</keyword>
<feature type="transmembrane region" description="Helical" evidence="1">
    <location>
        <begin position="116"/>
        <end position="137"/>
    </location>
</feature>
<proteinExistence type="predicted"/>